<dbReference type="Pfam" id="PF00004">
    <property type="entry name" value="AAA"/>
    <property type="match status" value="1"/>
</dbReference>
<evidence type="ECO:0000256" key="1">
    <source>
        <dbReference type="ARBA" id="ARBA00006914"/>
    </source>
</evidence>
<dbReference type="RefSeq" id="WP_263806760.1">
    <property type="nucleotide sequence ID" value="NZ_JBEPMC010000019.1"/>
</dbReference>
<feature type="domain" description="AAA+ ATPase" evidence="5">
    <location>
        <begin position="114"/>
        <end position="246"/>
    </location>
</feature>
<protein>
    <submittedName>
        <fullName evidence="6">SpoVK/Ycf46/Vps4 family AAA+-type ATPase</fullName>
    </submittedName>
</protein>
<dbReference type="InterPro" id="IPR003593">
    <property type="entry name" value="AAA+_ATPase"/>
</dbReference>
<dbReference type="InterPro" id="IPR027417">
    <property type="entry name" value="P-loop_NTPase"/>
</dbReference>
<comment type="similarity">
    <text evidence="1 4">Belongs to the AAA ATPase family.</text>
</comment>
<dbReference type="SMART" id="SM00382">
    <property type="entry name" value="AAA"/>
    <property type="match status" value="1"/>
</dbReference>
<dbReference type="EMBL" id="JBEPMC010000019">
    <property type="protein sequence ID" value="MET3583594.1"/>
    <property type="molecule type" value="Genomic_DNA"/>
</dbReference>
<dbReference type="Proteomes" id="UP001549204">
    <property type="component" value="Unassembled WGS sequence"/>
</dbReference>
<reference evidence="6 7" key="1">
    <citation type="submission" date="2024-06" db="EMBL/GenBank/DDBJ databases">
        <title>Genomic Encyclopedia of Type Strains, Phase IV (KMG-IV): sequencing the most valuable type-strain genomes for metagenomic binning, comparative biology and taxonomic classification.</title>
        <authorList>
            <person name="Goeker M."/>
        </authorList>
    </citation>
    <scope>NUCLEOTIDE SEQUENCE [LARGE SCALE GENOMIC DNA]</scope>
    <source>
        <strain evidence="6 7">DSM 100022</strain>
    </source>
</reference>
<proteinExistence type="inferred from homology"/>
<evidence type="ECO:0000313" key="7">
    <source>
        <dbReference type="Proteomes" id="UP001549204"/>
    </source>
</evidence>
<evidence type="ECO:0000256" key="2">
    <source>
        <dbReference type="ARBA" id="ARBA00022741"/>
    </source>
</evidence>
<dbReference type="InterPro" id="IPR003959">
    <property type="entry name" value="ATPase_AAA_core"/>
</dbReference>
<dbReference type="PANTHER" id="PTHR23073">
    <property type="entry name" value="26S PROTEASOME REGULATORY SUBUNIT"/>
    <property type="match status" value="1"/>
</dbReference>
<name>A0ABV2GZ88_9HYPH</name>
<dbReference type="SUPFAM" id="SSF52540">
    <property type="entry name" value="P-loop containing nucleoside triphosphate hydrolases"/>
    <property type="match status" value="1"/>
</dbReference>
<organism evidence="6 7">
    <name type="scientific">Mesorhizobium robiniae</name>
    <dbReference type="NCBI Taxonomy" id="559315"/>
    <lineage>
        <taxon>Bacteria</taxon>
        <taxon>Pseudomonadati</taxon>
        <taxon>Pseudomonadota</taxon>
        <taxon>Alphaproteobacteria</taxon>
        <taxon>Hyphomicrobiales</taxon>
        <taxon>Phyllobacteriaceae</taxon>
        <taxon>Mesorhizobium</taxon>
    </lineage>
</organism>
<dbReference type="PROSITE" id="PS00674">
    <property type="entry name" value="AAA"/>
    <property type="match status" value="1"/>
</dbReference>
<evidence type="ECO:0000256" key="4">
    <source>
        <dbReference type="RuleBase" id="RU003651"/>
    </source>
</evidence>
<evidence type="ECO:0000313" key="6">
    <source>
        <dbReference type="EMBL" id="MET3583594.1"/>
    </source>
</evidence>
<dbReference type="InterPro" id="IPR050221">
    <property type="entry name" value="26S_Proteasome_ATPase"/>
</dbReference>
<dbReference type="Gene3D" id="3.40.50.300">
    <property type="entry name" value="P-loop containing nucleotide triphosphate hydrolases"/>
    <property type="match status" value="1"/>
</dbReference>
<dbReference type="InterPro" id="IPR003960">
    <property type="entry name" value="ATPase_AAA_CS"/>
</dbReference>
<evidence type="ECO:0000256" key="3">
    <source>
        <dbReference type="ARBA" id="ARBA00022840"/>
    </source>
</evidence>
<dbReference type="CDD" id="cd19481">
    <property type="entry name" value="RecA-like_protease"/>
    <property type="match status" value="1"/>
</dbReference>
<keyword evidence="2 4" id="KW-0547">Nucleotide-binding</keyword>
<comment type="caution">
    <text evidence="6">The sequence shown here is derived from an EMBL/GenBank/DDBJ whole genome shotgun (WGS) entry which is preliminary data.</text>
</comment>
<keyword evidence="3 4" id="KW-0067">ATP-binding</keyword>
<accession>A0ABV2GZ88</accession>
<evidence type="ECO:0000259" key="5">
    <source>
        <dbReference type="SMART" id="SM00382"/>
    </source>
</evidence>
<keyword evidence="7" id="KW-1185">Reference proteome</keyword>
<gene>
    <name evidence="6" type="ORF">ABID19_006659</name>
</gene>
<sequence length="343" mass="38406">MRSDLILNLAHAGIAGDGPGLKRTVRALAEEAAAKQQHTLAKRFSSLIEGREMGYVGQSARFSVPDNVRGLFHQIEPKRRFRDLLLPTGVVSELNDLVEEHRQLELLRSYSIEPRHTMLLQGAPGTGKTSLAEAVASELGLTLFVVRYDSIVGSYLGETAAKLNDLLEYAATTPCVLFFDEFDAIGKERGDIHETGEIKRVVSSLLLQLDSLPPHVFVICATNHPELLDRAVWRRFEIHFELPLPSKAQVQRWLKSFIRDIGAGEDVPVEKLVAAFAGVNYSDLELFSLDIKRRLILTKDPSYSKVFDQTVRKWSARLRAARRVNKVNGSQSTDSPDLFHQHD</sequence>